<dbReference type="Proteomes" id="UP000187609">
    <property type="component" value="Unassembled WGS sequence"/>
</dbReference>
<evidence type="ECO:0000313" key="2">
    <source>
        <dbReference type="Proteomes" id="UP000187609"/>
    </source>
</evidence>
<accession>A0A1J6KRD1</accession>
<name>A0A1J6KRD1_NICAT</name>
<reference evidence="1" key="1">
    <citation type="submission" date="2016-11" db="EMBL/GenBank/DDBJ databases">
        <title>The genome of Nicotiana attenuata.</title>
        <authorList>
            <person name="Xu S."/>
            <person name="Brockmoeller T."/>
            <person name="Gaquerel E."/>
            <person name="Navarro A."/>
            <person name="Kuhl H."/>
            <person name="Gase K."/>
            <person name="Ling Z."/>
            <person name="Zhou W."/>
            <person name="Kreitzer C."/>
            <person name="Stanke M."/>
            <person name="Tang H."/>
            <person name="Lyons E."/>
            <person name="Pandey P."/>
            <person name="Pandey S.P."/>
            <person name="Timmermann B."/>
            <person name="Baldwin I.T."/>
        </authorList>
    </citation>
    <scope>NUCLEOTIDE SEQUENCE [LARGE SCALE GENOMIC DNA]</scope>
    <source>
        <strain evidence="1">UT</strain>
    </source>
</reference>
<sequence>YQFTLPESSEFSLFGIHSSKKLASMATPSVQEVLPRSLDSTSQPPSLFDGTTRFYLLFSFYGRSLIISCLHLEGKKCNFFFMALIYLSGDW</sequence>
<dbReference type="Gramene" id="OIT21713">
    <property type="protein sequence ID" value="OIT21713"/>
    <property type="gene ID" value="A4A49_42635"/>
</dbReference>
<feature type="non-terminal residue" evidence="1">
    <location>
        <position position="1"/>
    </location>
</feature>
<keyword evidence="2" id="KW-1185">Reference proteome</keyword>
<proteinExistence type="predicted"/>
<dbReference type="AlphaFoldDB" id="A0A1J6KRD1"/>
<evidence type="ECO:0000313" key="1">
    <source>
        <dbReference type="EMBL" id="OIT21713.1"/>
    </source>
</evidence>
<organism evidence="1 2">
    <name type="scientific">Nicotiana attenuata</name>
    <name type="common">Coyote tobacco</name>
    <dbReference type="NCBI Taxonomy" id="49451"/>
    <lineage>
        <taxon>Eukaryota</taxon>
        <taxon>Viridiplantae</taxon>
        <taxon>Streptophyta</taxon>
        <taxon>Embryophyta</taxon>
        <taxon>Tracheophyta</taxon>
        <taxon>Spermatophyta</taxon>
        <taxon>Magnoliopsida</taxon>
        <taxon>eudicotyledons</taxon>
        <taxon>Gunneridae</taxon>
        <taxon>Pentapetalae</taxon>
        <taxon>asterids</taxon>
        <taxon>lamiids</taxon>
        <taxon>Solanales</taxon>
        <taxon>Solanaceae</taxon>
        <taxon>Nicotianoideae</taxon>
        <taxon>Nicotianeae</taxon>
        <taxon>Nicotiana</taxon>
    </lineage>
</organism>
<gene>
    <name evidence="1" type="ORF">A4A49_42635</name>
</gene>
<comment type="caution">
    <text evidence="1">The sequence shown here is derived from an EMBL/GenBank/DDBJ whole genome shotgun (WGS) entry which is preliminary data.</text>
</comment>
<dbReference type="EMBL" id="MJEQ01004149">
    <property type="protein sequence ID" value="OIT21713.1"/>
    <property type="molecule type" value="Genomic_DNA"/>
</dbReference>
<protein>
    <submittedName>
        <fullName evidence="1">Uncharacterized protein</fullName>
    </submittedName>
</protein>